<name>D3LVH3_9FIRM</name>
<protein>
    <submittedName>
        <fullName evidence="1">Uncharacterized protein</fullName>
    </submittedName>
</protein>
<dbReference type="OrthoDB" id="9947042at2"/>
<dbReference type="EMBL" id="ADGP01000020">
    <property type="protein sequence ID" value="EFD93900.1"/>
    <property type="molecule type" value="Genomic_DNA"/>
</dbReference>
<dbReference type="STRING" id="699218.HMPREF0889_0297"/>
<proteinExistence type="predicted"/>
<organism evidence="1 2">
    <name type="scientific">Megasphaera lornae</name>
    <dbReference type="NCBI Taxonomy" id="1000568"/>
    <lineage>
        <taxon>Bacteria</taxon>
        <taxon>Bacillati</taxon>
        <taxon>Bacillota</taxon>
        <taxon>Negativicutes</taxon>
        <taxon>Veillonellales</taxon>
        <taxon>Veillonellaceae</taxon>
        <taxon>Megasphaera</taxon>
    </lineage>
</organism>
<comment type="caution">
    <text evidence="1">The sequence shown here is derived from an EMBL/GenBank/DDBJ whole genome shotgun (WGS) entry which is preliminary data.</text>
</comment>
<dbReference type="Proteomes" id="UP000003242">
    <property type="component" value="Unassembled WGS sequence"/>
</dbReference>
<reference evidence="2" key="1">
    <citation type="submission" date="2009-12" db="EMBL/GenBank/DDBJ databases">
        <title>Sequence of Clostridiales genomosp. BVAB3 str. UPII9-5.</title>
        <authorList>
            <person name="Madupu R."/>
            <person name="Durkin A.S."/>
            <person name="Torralba M."/>
            <person name="Methe B."/>
            <person name="Sutton G.G."/>
            <person name="Strausberg R.L."/>
            <person name="Nelson K.E."/>
        </authorList>
    </citation>
    <scope>NUCLEOTIDE SEQUENCE [LARGE SCALE GENOMIC DNA]</scope>
    <source>
        <strain evidence="2">28L</strain>
    </source>
</reference>
<accession>D3LVH3</accession>
<evidence type="ECO:0000313" key="2">
    <source>
        <dbReference type="Proteomes" id="UP000003242"/>
    </source>
</evidence>
<gene>
    <name evidence="1" type="ORF">HMPREF0889_0297</name>
</gene>
<dbReference type="RefSeq" id="WP_009369833.1">
    <property type="nucleotide sequence ID" value="NZ_ADGP01000020.1"/>
</dbReference>
<sequence length="109" mass="12933">MFRLTHRNKTVGYYSTAMDALYKFIEEEEERIHATDLIFCGTDREAYFEVFEEEPPKGLTEDCFIIIDGDSITLVESRDPYDIMRGLYRVNKDWDIIEEDDDDEEEEGE</sequence>
<dbReference type="AlphaFoldDB" id="D3LVH3"/>
<evidence type="ECO:0000313" key="1">
    <source>
        <dbReference type="EMBL" id="EFD93900.1"/>
    </source>
</evidence>